<dbReference type="Gene3D" id="3.50.30.50">
    <property type="entry name" value="Putative cyclase"/>
    <property type="match status" value="1"/>
</dbReference>
<dbReference type="GO" id="GO:0019441">
    <property type="term" value="P:L-tryptophan catabolic process to kynurenine"/>
    <property type="evidence" value="ECO:0007669"/>
    <property type="project" value="InterPro"/>
</dbReference>
<dbReference type="InterPro" id="IPR037175">
    <property type="entry name" value="KFase_sf"/>
</dbReference>
<reference evidence="1 2" key="1">
    <citation type="submission" date="2020-05" db="EMBL/GenBank/DDBJ databases">
        <title>Draft genome sequence of Desulfovibrio sp. strain HN2T.</title>
        <authorList>
            <person name="Ueno A."/>
            <person name="Tamazawa S."/>
            <person name="Tamamura S."/>
            <person name="Murakami T."/>
            <person name="Kiyama T."/>
            <person name="Inomata H."/>
            <person name="Amano Y."/>
            <person name="Miyakawa K."/>
            <person name="Tamaki H."/>
            <person name="Naganuma T."/>
            <person name="Kaneko K."/>
        </authorList>
    </citation>
    <scope>NUCLEOTIDE SEQUENCE [LARGE SCALE GENOMIC DNA]</scope>
    <source>
        <strain evidence="1 2">HN2</strain>
    </source>
</reference>
<evidence type="ECO:0000313" key="2">
    <source>
        <dbReference type="Proteomes" id="UP000503840"/>
    </source>
</evidence>
<name>A0A7J0BKB1_9BACT</name>
<gene>
    <name evidence="1" type="ORF">DSM101010T_20460</name>
</gene>
<dbReference type="PANTHER" id="PTHR31118">
    <property type="entry name" value="CYCLASE-LIKE PROTEIN 2"/>
    <property type="match status" value="1"/>
</dbReference>
<accession>A0A7J0BKB1</accession>
<dbReference type="GO" id="GO:0004061">
    <property type="term" value="F:arylformamidase activity"/>
    <property type="evidence" value="ECO:0007669"/>
    <property type="project" value="InterPro"/>
</dbReference>
<dbReference type="SUPFAM" id="SSF102198">
    <property type="entry name" value="Putative cyclase"/>
    <property type="match status" value="1"/>
</dbReference>
<comment type="caution">
    <text evidence="1">The sequence shown here is derived from an EMBL/GenBank/DDBJ whole genome shotgun (WGS) entry which is preliminary data.</text>
</comment>
<keyword evidence="2" id="KW-1185">Reference proteome</keyword>
<dbReference type="PANTHER" id="PTHR31118:SF12">
    <property type="entry name" value="CYCLASE-LIKE PROTEIN 2"/>
    <property type="match status" value="1"/>
</dbReference>
<dbReference type="AlphaFoldDB" id="A0A7J0BKB1"/>
<dbReference type="Proteomes" id="UP000503840">
    <property type="component" value="Unassembled WGS sequence"/>
</dbReference>
<dbReference type="InterPro" id="IPR007325">
    <property type="entry name" value="KFase/CYL"/>
</dbReference>
<dbReference type="EMBL" id="BLVO01000013">
    <property type="protein sequence ID" value="GFM33681.1"/>
    <property type="molecule type" value="Genomic_DNA"/>
</dbReference>
<dbReference type="Pfam" id="PF04199">
    <property type="entry name" value="Cyclase"/>
    <property type="match status" value="1"/>
</dbReference>
<proteinExistence type="predicted"/>
<evidence type="ECO:0000313" key="1">
    <source>
        <dbReference type="EMBL" id="GFM33681.1"/>
    </source>
</evidence>
<organism evidence="1 2">
    <name type="scientific">Desulfovibrio subterraneus</name>
    <dbReference type="NCBI Taxonomy" id="2718620"/>
    <lineage>
        <taxon>Bacteria</taxon>
        <taxon>Pseudomonadati</taxon>
        <taxon>Thermodesulfobacteriota</taxon>
        <taxon>Desulfovibrionia</taxon>
        <taxon>Desulfovibrionales</taxon>
        <taxon>Desulfovibrionaceae</taxon>
        <taxon>Desulfovibrio</taxon>
    </lineage>
</organism>
<sequence>MMPASLLRMRYVDCSHPVSFRMPHWPGDPLTRFVACAGLEEDGYQLRSFTMSEHAGTHCNAPNTFFEEGADIAAMLVPPPVLPVVVADFSDRAAENASAVFLPEDLLRWEQEHGRVPAGALFCLHTGWGAKWNDPAAFLGLQEQSSTGISANSMCFPAFSPDVTRLLVADRNVAGLGIDTHGVDSPMDETFSVNRCALGSGRLVLECLANLDRLPPTGTVMVIGGLKLEGGTGCPVAVTAFVP</sequence>
<protein>
    <submittedName>
        <fullName evidence="1">Cyclase</fullName>
    </submittedName>
</protein>